<evidence type="ECO:0000256" key="12">
    <source>
        <dbReference type="ARBA" id="ARBA00023170"/>
    </source>
</evidence>
<evidence type="ECO:0000256" key="10">
    <source>
        <dbReference type="ARBA" id="ARBA00023077"/>
    </source>
</evidence>
<keyword evidence="8" id="KW-0408">Iron</keyword>
<dbReference type="InterPro" id="IPR036942">
    <property type="entry name" value="Beta-barrel_TonB_sf"/>
</dbReference>
<dbReference type="Gene3D" id="2.170.130.10">
    <property type="entry name" value="TonB-dependent receptor, plug domain"/>
    <property type="match status" value="1"/>
</dbReference>
<comment type="subcellular location">
    <subcellularLocation>
        <location evidence="1 14">Cell outer membrane</location>
        <topology evidence="1 14">Multi-pass membrane protein</topology>
    </subcellularLocation>
</comment>
<dbReference type="InterPro" id="IPR000531">
    <property type="entry name" value="Beta-barrel_TonB"/>
</dbReference>
<evidence type="ECO:0000256" key="4">
    <source>
        <dbReference type="ARBA" id="ARBA00022452"/>
    </source>
</evidence>
<reference evidence="20" key="1">
    <citation type="submission" date="2022-05" db="EMBL/GenBank/DDBJ databases">
        <authorList>
            <person name="Sun H.-N."/>
        </authorList>
    </citation>
    <scope>NUCLEOTIDE SEQUENCE</scope>
    <source>
        <strain evidence="20">HB14</strain>
    </source>
</reference>
<dbReference type="Gene3D" id="2.40.170.20">
    <property type="entry name" value="TonB-dependent receptor, beta-barrel domain"/>
    <property type="match status" value="1"/>
</dbReference>
<dbReference type="NCBIfam" id="TIGR01783">
    <property type="entry name" value="TonB-siderophor"/>
    <property type="match status" value="1"/>
</dbReference>
<evidence type="ECO:0000256" key="3">
    <source>
        <dbReference type="ARBA" id="ARBA00022448"/>
    </source>
</evidence>
<dbReference type="PANTHER" id="PTHR32552">
    <property type="entry name" value="FERRICHROME IRON RECEPTOR-RELATED"/>
    <property type="match status" value="1"/>
</dbReference>
<dbReference type="GO" id="GO:0038023">
    <property type="term" value="F:signaling receptor activity"/>
    <property type="evidence" value="ECO:0007669"/>
    <property type="project" value="InterPro"/>
</dbReference>
<keyword evidence="7 17" id="KW-0732">Signal</keyword>
<keyword evidence="11 14" id="KW-0472">Membrane</keyword>
<dbReference type="GO" id="GO:0009279">
    <property type="term" value="C:cell outer membrane"/>
    <property type="evidence" value="ECO:0007669"/>
    <property type="project" value="UniProtKB-SubCell"/>
</dbReference>
<feature type="signal peptide" evidence="17">
    <location>
        <begin position="1"/>
        <end position="20"/>
    </location>
</feature>
<feature type="domain" description="TonB-dependent receptor-like beta-barrel" evidence="18">
    <location>
        <begin position="248"/>
        <end position="673"/>
    </location>
</feature>
<dbReference type="PROSITE" id="PS52016">
    <property type="entry name" value="TONB_DEPENDENT_REC_3"/>
    <property type="match status" value="1"/>
</dbReference>
<dbReference type="CDD" id="cd01347">
    <property type="entry name" value="ligand_gated_channel"/>
    <property type="match status" value="1"/>
</dbReference>
<evidence type="ECO:0000256" key="13">
    <source>
        <dbReference type="ARBA" id="ARBA00023237"/>
    </source>
</evidence>
<gene>
    <name evidence="20" type="ORF">M6D89_08960</name>
</gene>
<keyword evidence="10 15" id="KW-0798">TonB box</keyword>
<evidence type="ECO:0000256" key="1">
    <source>
        <dbReference type="ARBA" id="ARBA00004571"/>
    </source>
</evidence>
<evidence type="ECO:0000256" key="17">
    <source>
        <dbReference type="SAM" id="SignalP"/>
    </source>
</evidence>
<evidence type="ECO:0000256" key="15">
    <source>
        <dbReference type="RuleBase" id="RU003357"/>
    </source>
</evidence>
<dbReference type="InterPro" id="IPR037066">
    <property type="entry name" value="Plug_dom_sf"/>
</dbReference>
<evidence type="ECO:0000313" key="20">
    <source>
        <dbReference type="EMBL" id="MCP8899424.1"/>
    </source>
</evidence>
<dbReference type="GO" id="GO:0015891">
    <property type="term" value="P:siderophore transport"/>
    <property type="evidence" value="ECO:0007669"/>
    <property type="project" value="InterPro"/>
</dbReference>
<keyword evidence="3 14" id="KW-0813">Transport</keyword>
<name>A0A9X2HYH7_9GAMM</name>
<dbReference type="PANTHER" id="PTHR32552:SF68">
    <property type="entry name" value="FERRICHROME OUTER MEMBRANE TRANSPORTER_PHAGE RECEPTOR"/>
    <property type="match status" value="1"/>
</dbReference>
<comment type="caution">
    <text evidence="20">The sequence shown here is derived from an EMBL/GenBank/DDBJ whole genome shotgun (WGS) entry which is preliminary data.</text>
</comment>
<evidence type="ECO:0000256" key="11">
    <source>
        <dbReference type="ARBA" id="ARBA00023136"/>
    </source>
</evidence>
<dbReference type="RefSeq" id="WP_253967722.1">
    <property type="nucleotide sequence ID" value="NZ_JAMFTH010000002.1"/>
</dbReference>
<dbReference type="GO" id="GO:0015344">
    <property type="term" value="F:siderophore uptake transmembrane transporter activity"/>
    <property type="evidence" value="ECO:0007669"/>
    <property type="project" value="TreeGrafter"/>
</dbReference>
<dbReference type="InterPro" id="IPR012910">
    <property type="entry name" value="Plug_dom"/>
</dbReference>
<evidence type="ECO:0000256" key="2">
    <source>
        <dbReference type="ARBA" id="ARBA00009810"/>
    </source>
</evidence>
<evidence type="ECO:0000256" key="8">
    <source>
        <dbReference type="ARBA" id="ARBA00023004"/>
    </source>
</evidence>
<dbReference type="Pfam" id="PF07715">
    <property type="entry name" value="Plug"/>
    <property type="match status" value="1"/>
</dbReference>
<evidence type="ECO:0000256" key="14">
    <source>
        <dbReference type="PROSITE-ProRule" id="PRU01360"/>
    </source>
</evidence>
<feature type="chain" id="PRO_5040835706" evidence="17">
    <location>
        <begin position="21"/>
        <end position="705"/>
    </location>
</feature>
<evidence type="ECO:0000256" key="7">
    <source>
        <dbReference type="ARBA" id="ARBA00022729"/>
    </source>
</evidence>
<proteinExistence type="inferred from homology"/>
<dbReference type="EMBL" id="JAMFTH010000002">
    <property type="protein sequence ID" value="MCP8899424.1"/>
    <property type="molecule type" value="Genomic_DNA"/>
</dbReference>
<keyword evidence="12 20" id="KW-0675">Receptor</keyword>
<evidence type="ECO:0000259" key="18">
    <source>
        <dbReference type="Pfam" id="PF00593"/>
    </source>
</evidence>
<dbReference type="InterPro" id="IPR010105">
    <property type="entry name" value="TonB_sidphr_rcpt"/>
</dbReference>
<accession>A0A9X2HYH7</accession>
<sequence>MLKRSPLFLAVALASPLTQAADSEPSAEKLETMVVTGRAQSLYRANNSSVSTRIDADLSRVPASVQIINADLIEDQGARDARDLYRDISGVSVFSYSGITFRGFRQDDALYDGLRGDPYAGFTVPRTFGVDRLEILKGPSGAIYGAGAPGGLINYATSQASLEQYGRAQIVVGDYDLTGVNVQATGGFGDSDFGYRVAMLKETEEPFRNNSTNDNDQGDLGFIWQPGVDTSVQVKYSFVDQTLGANRLRGVPVDEDGEFLVDPSWNHNEPTDFLSLSADVFYSRLQHAFNDSVKLDAAVRYYENQELQNYHEPRGLYDSNDDGVNDMMARQFRDQVRNSEGTSAYANLIYEFNTGGISHQLLTGFDIYDLDSDFKAKRGSPIESGGVVPPLSLYDPVYGQTSRAQYGLDDRDWESESQSGLTQSGLYVQDLIGLSDAWDVLVSLRFNDFESISGTAEDSDTALTYRLGTVYHLTDNLNFYASYSEGFEPQSVSSQDEEKGGPFAPEESQSFEIGSKLTLWSGRAQLNVAAYEIEKTNVVQADPAGDVGGDGVDDLIAVGKVRSRGVEMDLSADLLRHWTMTLNYAYNDTKVLEATSGITNATGDRFANTPRNLLGLWTRYDFPSINSAFAFGVDYKDEQIGIQGDYVKPYTVFDASWQSTFDQWKLQLNVSNLFDEEYAESGFITRTGHFPGEPRRVVATISREF</sequence>
<keyword evidence="4 14" id="KW-1134">Transmembrane beta strand</keyword>
<comment type="similarity">
    <text evidence="2 14 15">Belongs to the TonB-dependent receptor family.</text>
</comment>
<evidence type="ECO:0000256" key="6">
    <source>
        <dbReference type="ARBA" id="ARBA00022692"/>
    </source>
</evidence>
<keyword evidence="6 14" id="KW-0812">Transmembrane</keyword>
<dbReference type="SUPFAM" id="SSF56935">
    <property type="entry name" value="Porins"/>
    <property type="match status" value="1"/>
</dbReference>
<dbReference type="AlphaFoldDB" id="A0A9X2HYH7"/>
<dbReference type="Proteomes" id="UP001139319">
    <property type="component" value="Unassembled WGS sequence"/>
</dbReference>
<evidence type="ECO:0000256" key="16">
    <source>
        <dbReference type="SAM" id="MobiDB-lite"/>
    </source>
</evidence>
<reference evidence="20" key="2">
    <citation type="submission" date="2023-01" db="EMBL/GenBank/DDBJ databases">
        <title>Gilvimarinus xylanilyticus HB14 isolated from Caulerpa lentillifera aquaculture base in Hainan, China.</title>
        <authorList>
            <person name="Zhang Y.-J."/>
        </authorList>
    </citation>
    <scope>NUCLEOTIDE SEQUENCE</scope>
    <source>
        <strain evidence="20">HB14</strain>
    </source>
</reference>
<evidence type="ECO:0000259" key="19">
    <source>
        <dbReference type="Pfam" id="PF07715"/>
    </source>
</evidence>
<evidence type="ECO:0000313" key="21">
    <source>
        <dbReference type="Proteomes" id="UP001139319"/>
    </source>
</evidence>
<evidence type="ECO:0000256" key="9">
    <source>
        <dbReference type="ARBA" id="ARBA00023065"/>
    </source>
</evidence>
<protein>
    <submittedName>
        <fullName evidence="20">TonB-dependent siderophore receptor</fullName>
    </submittedName>
</protein>
<keyword evidence="9" id="KW-0406">Ion transport</keyword>
<dbReference type="Pfam" id="PF00593">
    <property type="entry name" value="TonB_dep_Rec_b-barrel"/>
    <property type="match status" value="1"/>
</dbReference>
<evidence type="ECO:0000256" key="5">
    <source>
        <dbReference type="ARBA" id="ARBA00022496"/>
    </source>
</evidence>
<feature type="region of interest" description="Disordered" evidence="16">
    <location>
        <begin position="490"/>
        <end position="509"/>
    </location>
</feature>
<feature type="domain" description="TonB-dependent receptor plug" evidence="19">
    <location>
        <begin position="58"/>
        <end position="151"/>
    </location>
</feature>
<keyword evidence="21" id="KW-1185">Reference proteome</keyword>
<keyword evidence="5" id="KW-0410">Iron transport</keyword>
<dbReference type="InterPro" id="IPR039426">
    <property type="entry name" value="TonB-dep_rcpt-like"/>
</dbReference>
<keyword evidence="13 14" id="KW-0998">Cell outer membrane</keyword>
<organism evidence="20 21">
    <name type="scientific">Gilvimarinus xylanilyticus</name>
    <dbReference type="NCBI Taxonomy" id="2944139"/>
    <lineage>
        <taxon>Bacteria</taxon>
        <taxon>Pseudomonadati</taxon>
        <taxon>Pseudomonadota</taxon>
        <taxon>Gammaproteobacteria</taxon>
        <taxon>Cellvibrionales</taxon>
        <taxon>Cellvibrionaceae</taxon>
        <taxon>Gilvimarinus</taxon>
    </lineage>
</organism>